<dbReference type="Pfam" id="PF21144">
    <property type="entry name" value="Aquarius_N_3rd"/>
    <property type="match status" value="1"/>
</dbReference>
<dbReference type="Pfam" id="PF21143">
    <property type="entry name" value="Aquarius_N_2nd"/>
    <property type="match status" value="1"/>
</dbReference>
<evidence type="ECO:0000259" key="2">
    <source>
        <dbReference type="Pfam" id="PF21143"/>
    </source>
</evidence>
<accession>A0A7R9JU79</accession>
<dbReference type="AlphaFoldDB" id="A0A7R9JU79"/>
<organism evidence="4">
    <name type="scientific">Timema genevievae</name>
    <name type="common">Walking stick</name>
    <dbReference type="NCBI Taxonomy" id="629358"/>
    <lineage>
        <taxon>Eukaryota</taxon>
        <taxon>Metazoa</taxon>
        <taxon>Ecdysozoa</taxon>
        <taxon>Arthropoda</taxon>
        <taxon>Hexapoda</taxon>
        <taxon>Insecta</taxon>
        <taxon>Pterygota</taxon>
        <taxon>Neoptera</taxon>
        <taxon>Polyneoptera</taxon>
        <taxon>Phasmatodea</taxon>
        <taxon>Timematodea</taxon>
        <taxon>Timematoidea</taxon>
        <taxon>Timematidae</taxon>
        <taxon>Timema</taxon>
    </lineage>
</organism>
<feature type="domain" description="RNA helicase aquarius insertion" evidence="3">
    <location>
        <begin position="516"/>
        <end position="558"/>
    </location>
</feature>
<gene>
    <name evidence="4" type="ORF">TGEB3V08_LOCUS3537</name>
</gene>
<evidence type="ECO:0000313" key="4">
    <source>
        <dbReference type="EMBL" id="CAD7589610.1"/>
    </source>
</evidence>
<dbReference type="InterPro" id="IPR032174">
    <property type="entry name" value="Aquarius_N"/>
</dbReference>
<feature type="domain" description="RNA helicase aquarius beta-barrel" evidence="2">
    <location>
        <begin position="304"/>
        <end position="468"/>
    </location>
</feature>
<sequence length="563" mass="65066">MVHSFANFISRDRTTSRGLVLHQFANFISRDRTTSRNLVPHQFANFISRDRTTSRCLVLHQFVNYRLQDENDPFIKAPNGASCKLLLGPMSRRTKRQVHPVWLARYHEVEAQIPSGWGFLNVTHSTSTQMQLLDMLKFYSRFEISDETGDPLTDHDMTQIHYSRITSLQKAAFAKFPDLRSFSLANVASVDTRETLIKHFGPLSEQKLKAIATYLNLVSRHERRASQLEALNEMPLYPTEEIIWNENIVPTEYFSGEGCLALPKLNLQFLTLHDYLLRNFNLFRLESTYEIRQDIEDAVGRLSPWKSEDESIFYGGWARMAQPIVNFAVVEVAKPNIGEKRPSRVRADVTVNLSVRNEIKAEWENLRKHDVCFLITVRPTSSIGTKFDHRAPFVPQVGLTFVRGCEIEGMLDQNGRVIEEGPEPKPALPGEKRTFRVWLDCNQYRLDMDNANQGKEDVYETFNILMRRKPKENNFKAVLETIRELMNTECVVPDWLHDIILGYGDPGAAHYSRMPNEIETMDFNDTFLDLDHLRASFPEHAIKVKTDDPRKLVPPFRYVIKSS</sequence>
<dbReference type="InterPro" id="IPR048966">
    <property type="entry name" value="Aquarius_b-barrel"/>
</dbReference>
<dbReference type="Pfam" id="PF16399">
    <property type="entry name" value="Aquarius_N_1st"/>
    <property type="match status" value="1"/>
</dbReference>
<dbReference type="EMBL" id="OE840132">
    <property type="protein sequence ID" value="CAD7589610.1"/>
    <property type="molecule type" value="Genomic_DNA"/>
</dbReference>
<name>A0A7R9JU79_TIMGE</name>
<protein>
    <submittedName>
        <fullName evidence="4">Uncharacterized protein</fullName>
    </submittedName>
</protein>
<evidence type="ECO:0000259" key="1">
    <source>
        <dbReference type="Pfam" id="PF16399"/>
    </source>
</evidence>
<feature type="domain" description="RNA helicase aquarius N-terminal" evidence="1">
    <location>
        <begin position="128"/>
        <end position="229"/>
    </location>
</feature>
<proteinExistence type="predicted"/>
<reference evidence="4" key="1">
    <citation type="submission" date="2020-11" db="EMBL/GenBank/DDBJ databases">
        <authorList>
            <person name="Tran Van P."/>
        </authorList>
    </citation>
    <scope>NUCLEOTIDE SEQUENCE</scope>
</reference>
<dbReference type="InterPro" id="IPR048967">
    <property type="entry name" value="Aquarius_insert"/>
</dbReference>
<evidence type="ECO:0000259" key="3">
    <source>
        <dbReference type="Pfam" id="PF21144"/>
    </source>
</evidence>